<name>A0A0S4U7J5_RALSL</name>
<organism evidence="1">
    <name type="scientific">Ralstonia solanacearum</name>
    <name type="common">Pseudomonas solanacearum</name>
    <dbReference type="NCBI Taxonomy" id="305"/>
    <lineage>
        <taxon>Bacteria</taxon>
        <taxon>Pseudomonadati</taxon>
        <taxon>Pseudomonadota</taxon>
        <taxon>Betaproteobacteria</taxon>
        <taxon>Burkholderiales</taxon>
        <taxon>Burkholderiaceae</taxon>
        <taxon>Ralstonia</taxon>
        <taxon>Ralstonia solanacearum species complex</taxon>
    </lineage>
</organism>
<dbReference type="Pfam" id="PF00487">
    <property type="entry name" value="FA_desaturase"/>
    <property type="match status" value="1"/>
</dbReference>
<dbReference type="GO" id="GO:0008610">
    <property type="term" value="P:lipid biosynthetic process"/>
    <property type="evidence" value="ECO:0007669"/>
    <property type="project" value="UniProtKB-ARBA"/>
</dbReference>
<evidence type="ECO:0000313" key="1">
    <source>
        <dbReference type="EMBL" id="CUV18216.1"/>
    </source>
</evidence>
<keyword evidence="1" id="KW-0812">Transmembrane</keyword>
<protein>
    <submittedName>
        <fullName evidence="1">Putative omega-3 fatty acid desaturase transmembrane protein</fullName>
    </submittedName>
</protein>
<dbReference type="PANTHER" id="PTHR19353:SF19">
    <property type="entry name" value="DELTA(5) FATTY ACID DESATURASE C-RELATED"/>
    <property type="match status" value="1"/>
</dbReference>
<accession>A0A0S4U7J5</accession>
<reference evidence="1" key="1">
    <citation type="submission" date="2015-10" db="EMBL/GenBank/DDBJ databases">
        <authorList>
            <person name="Gilbert D.G."/>
        </authorList>
    </citation>
    <scope>NUCLEOTIDE SEQUENCE</scope>
    <source>
        <strain evidence="1">Phyl III-seqv23</strain>
    </source>
</reference>
<sequence length="325" mass="37352">MPTTRNADREAFQSYAPIRLTQEQKRALTRKRPVRFVIQFTALAALYAALASVGMLVDHPALWVPIWIVLGAMLGGLNLVGHECVHSSFSGSRWLNRLAGSLFMATNFLNFTLHRGYHLKHHAHTMQEGDTQEEIGLYGYRSRVEYLKGLLSWSTIFNSFFYNEWKYSVLAFFGRRTAFFNTKTSDLAAVKTDFIVMLLWCAAVATFTWNAPEIAVKTFLVPVCVFFPLILYLISLPEHYKVDAGGNALENTRTVRSSWLVRQIFWNINYHTAHHAFPYVPFYNLPKAHKLLEKQVKYCEASYLGFHLKTFRDLRGAPAVERERA</sequence>
<proteinExistence type="predicted"/>
<dbReference type="InterPro" id="IPR005804">
    <property type="entry name" value="FA_desaturase_dom"/>
</dbReference>
<dbReference type="PANTHER" id="PTHR19353">
    <property type="entry name" value="FATTY ACID DESATURASE 2"/>
    <property type="match status" value="1"/>
</dbReference>
<dbReference type="GO" id="GO:0016717">
    <property type="term" value="F:oxidoreductase activity, acting on paired donors, with oxidation of a pair of donors resulting in the reduction of molecular oxygen to two molecules of water"/>
    <property type="evidence" value="ECO:0007669"/>
    <property type="project" value="TreeGrafter"/>
</dbReference>
<dbReference type="InterPro" id="IPR012171">
    <property type="entry name" value="Fatty_acid_desaturase"/>
</dbReference>
<dbReference type="GO" id="GO:0016020">
    <property type="term" value="C:membrane"/>
    <property type="evidence" value="ECO:0007669"/>
    <property type="project" value="TreeGrafter"/>
</dbReference>
<dbReference type="AlphaFoldDB" id="A0A0S4U7J5"/>
<keyword evidence="1" id="KW-0472">Membrane</keyword>
<gene>
    <name evidence="1" type="ORF">PSS4_v1_530025</name>
</gene>
<dbReference type="EMBL" id="LN899821">
    <property type="protein sequence ID" value="CUV18216.1"/>
    <property type="molecule type" value="Genomic_DNA"/>
</dbReference>